<dbReference type="GeneID" id="39986009"/>
<organism evidence="5 6">
    <name type="scientific">Trypanosoma theileri</name>
    <dbReference type="NCBI Taxonomy" id="67003"/>
    <lineage>
        <taxon>Eukaryota</taxon>
        <taxon>Discoba</taxon>
        <taxon>Euglenozoa</taxon>
        <taxon>Kinetoplastea</taxon>
        <taxon>Metakinetoplastina</taxon>
        <taxon>Trypanosomatida</taxon>
        <taxon>Trypanosomatidae</taxon>
        <taxon>Trypanosoma</taxon>
    </lineage>
</organism>
<dbReference type="STRING" id="67003.A0A1X0NUQ7"/>
<evidence type="ECO:0000259" key="4">
    <source>
        <dbReference type="SMART" id="SM00563"/>
    </source>
</evidence>
<feature type="transmembrane region" description="Helical" evidence="3">
    <location>
        <begin position="6"/>
        <end position="36"/>
    </location>
</feature>
<dbReference type="CDD" id="cd07989">
    <property type="entry name" value="LPLAT_AGPAT-like"/>
    <property type="match status" value="1"/>
</dbReference>
<dbReference type="Pfam" id="PF01553">
    <property type="entry name" value="Acyltransferase"/>
    <property type="match status" value="1"/>
</dbReference>
<dbReference type="GO" id="GO:0006654">
    <property type="term" value="P:phosphatidic acid biosynthetic process"/>
    <property type="evidence" value="ECO:0007669"/>
    <property type="project" value="TreeGrafter"/>
</dbReference>
<keyword evidence="3" id="KW-1133">Transmembrane helix</keyword>
<protein>
    <submittedName>
        <fullName evidence="5">1-acyl-sn-glycerol-3-phosphate acyltransferase</fullName>
    </submittedName>
</protein>
<gene>
    <name evidence="5" type="ORF">TM35_000171500</name>
</gene>
<evidence type="ECO:0000313" key="5">
    <source>
        <dbReference type="EMBL" id="ORC88278.1"/>
    </source>
</evidence>
<keyword evidence="6" id="KW-1185">Reference proteome</keyword>
<accession>A0A1X0NUQ7</accession>
<evidence type="ECO:0000256" key="3">
    <source>
        <dbReference type="SAM" id="Phobius"/>
    </source>
</evidence>
<dbReference type="InterPro" id="IPR002123">
    <property type="entry name" value="Plipid/glycerol_acylTrfase"/>
</dbReference>
<comment type="caution">
    <text evidence="5">The sequence shown here is derived from an EMBL/GenBank/DDBJ whole genome shotgun (WGS) entry which is preliminary data.</text>
</comment>
<dbReference type="PANTHER" id="PTHR10434:SF11">
    <property type="entry name" value="1-ACYL-SN-GLYCEROL-3-PHOSPHATE ACYLTRANSFERASE"/>
    <property type="match status" value="1"/>
</dbReference>
<feature type="domain" description="Phospholipid/glycerol acyltransferase" evidence="4">
    <location>
        <begin position="85"/>
        <end position="210"/>
    </location>
</feature>
<dbReference type="SUPFAM" id="SSF69593">
    <property type="entry name" value="Glycerol-3-phosphate (1)-acyltransferase"/>
    <property type="match status" value="1"/>
</dbReference>
<evidence type="ECO:0000256" key="2">
    <source>
        <dbReference type="ARBA" id="ARBA00023315"/>
    </source>
</evidence>
<dbReference type="PANTHER" id="PTHR10434">
    <property type="entry name" value="1-ACYL-SN-GLYCEROL-3-PHOSPHATE ACYLTRANSFERASE"/>
    <property type="match status" value="1"/>
</dbReference>
<evidence type="ECO:0000256" key="1">
    <source>
        <dbReference type="ARBA" id="ARBA00022679"/>
    </source>
</evidence>
<dbReference type="EMBL" id="NBCO01000017">
    <property type="protein sequence ID" value="ORC88278.1"/>
    <property type="molecule type" value="Genomic_DNA"/>
</dbReference>
<sequence length="272" mass="30966">MGSPLIIRLFVTIYVILCLALSWILAWILQVLLMIVTYPFKSRAWQQDQCGYIFRYVNFISTDVVNPFWKVNILRPMPEVRSRKLLVMMNHLSSADPFIMIRAILPHDASWVAKDDLFRVPFGGWCLHNADDLKVCFKDKRAGFETVKGTVGVMMEVARAKLRRGRRLAIFPEGIRNRNPAGGLLPFRLGFFTLAVEEDATIVPVAISGTENCWPRGSPLMDRADVYVSCGDPIEAGQFETAEQLRDRVWAAITELREKHPDIKGLQAKKED</sequence>
<dbReference type="Proteomes" id="UP000192257">
    <property type="component" value="Unassembled WGS sequence"/>
</dbReference>
<keyword evidence="3" id="KW-0812">Transmembrane</keyword>
<dbReference type="VEuPathDB" id="TriTrypDB:TM35_000171500"/>
<dbReference type="OrthoDB" id="417078at2759"/>
<dbReference type="GO" id="GO:0003841">
    <property type="term" value="F:1-acylglycerol-3-phosphate O-acyltransferase activity"/>
    <property type="evidence" value="ECO:0007669"/>
    <property type="project" value="TreeGrafter"/>
</dbReference>
<keyword evidence="1 5" id="KW-0808">Transferase</keyword>
<keyword evidence="3" id="KW-0472">Membrane</keyword>
<dbReference type="GO" id="GO:0005783">
    <property type="term" value="C:endoplasmic reticulum"/>
    <property type="evidence" value="ECO:0007669"/>
    <property type="project" value="TreeGrafter"/>
</dbReference>
<name>A0A1X0NUQ7_9TRYP</name>
<proteinExistence type="predicted"/>
<evidence type="ECO:0000313" key="6">
    <source>
        <dbReference type="Proteomes" id="UP000192257"/>
    </source>
</evidence>
<keyword evidence="2 5" id="KW-0012">Acyltransferase</keyword>
<dbReference type="RefSeq" id="XP_028882344.1">
    <property type="nucleotide sequence ID" value="XM_029026229.1"/>
</dbReference>
<dbReference type="SMART" id="SM00563">
    <property type="entry name" value="PlsC"/>
    <property type="match status" value="1"/>
</dbReference>
<dbReference type="AlphaFoldDB" id="A0A1X0NUQ7"/>
<reference evidence="5 6" key="1">
    <citation type="submission" date="2017-03" db="EMBL/GenBank/DDBJ databases">
        <title>An alternative strategy for trypanosome survival in the mammalian bloodstream revealed through genome and transcriptome analysis of the ubiquitous bovine parasite Trypanosoma (Megatrypanum) theileri.</title>
        <authorList>
            <person name="Kelly S."/>
            <person name="Ivens A."/>
            <person name="Mott A."/>
            <person name="O'Neill E."/>
            <person name="Emms D."/>
            <person name="Macleod O."/>
            <person name="Voorheis P."/>
            <person name="Matthews J."/>
            <person name="Matthews K."/>
            <person name="Carrington M."/>
        </authorList>
    </citation>
    <scope>NUCLEOTIDE SEQUENCE [LARGE SCALE GENOMIC DNA]</scope>
    <source>
        <strain evidence="5">Edinburgh</strain>
    </source>
</reference>